<protein>
    <submittedName>
        <fullName evidence="2">Uncharacterized protein</fullName>
    </submittedName>
</protein>
<keyword evidence="1" id="KW-0175">Coiled coil</keyword>
<reference evidence="2" key="2">
    <citation type="submission" date="2025-09" db="UniProtKB">
        <authorList>
            <consortium name="Ensembl"/>
        </authorList>
    </citation>
    <scope>IDENTIFICATION</scope>
</reference>
<dbReference type="Ensembl" id="ENSHCOT00000026894.1">
    <property type="protein sequence ID" value="ENSHCOP00000012360.1"/>
    <property type="gene ID" value="ENSHCOG00000015375.1"/>
</dbReference>
<name>A0A3Q3DHJ6_HIPCM</name>
<sequence length="245" mass="27653">MRAPSSSGFPLTLCMPLPCEQSMETKQKSLLQRVEALDEECEELQKQLGEREERELNLHNQLQQMSEDNEQLRTQFTSQRDTCSQLQSEKQTLQTQIEYFQGSVAELKQSVKSLKETERLLVAFPELSPLAHAQPKSTGNVLLDMEQQLQANSIRIGVLEKENAALQGSLVKLKEAAQQNAAKVRLIKSNWIGTDRTEISTKGEPYLDYTTNEQESSPLQICSFSPVTPPVEQLADQTQMQMSPL</sequence>
<dbReference type="STRING" id="109280.ENSHCOP00000012360"/>
<accession>A0A3Q3DHJ6</accession>
<reference evidence="2" key="1">
    <citation type="submission" date="2025-08" db="UniProtKB">
        <authorList>
            <consortium name="Ensembl"/>
        </authorList>
    </citation>
    <scope>IDENTIFICATION</scope>
</reference>
<dbReference type="OMA" id="CLDQECE"/>
<dbReference type="AlphaFoldDB" id="A0A3Q3DHJ6"/>
<dbReference type="InterPro" id="IPR029681">
    <property type="entry name" value="CCDC157"/>
</dbReference>
<dbReference type="PANTHER" id="PTHR43696:SF9">
    <property type="entry name" value="COILED-COIL DOMAIN-CONTAINING PROTEIN 157"/>
    <property type="match status" value="1"/>
</dbReference>
<evidence type="ECO:0000313" key="2">
    <source>
        <dbReference type="Ensembl" id="ENSHCOP00000012360.1"/>
    </source>
</evidence>
<dbReference type="GeneTree" id="ENSGT00940000171034"/>
<organism evidence="2 3">
    <name type="scientific">Hippocampus comes</name>
    <name type="common">Tiger tail seahorse</name>
    <dbReference type="NCBI Taxonomy" id="109280"/>
    <lineage>
        <taxon>Eukaryota</taxon>
        <taxon>Metazoa</taxon>
        <taxon>Chordata</taxon>
        <taxon>Craniata</taxon>
        <taxon>Vertebrata</taxon>
        <taxon>Euteleostomi</taxon>
        <taxon>Actinopterygii</taxon>
        <taxon>Neopterygii</taxon>
        <taxon>Teleostei</taxon>
        <taxon>Neoteleostei</taxon>
        <taxon>Acanthomorphata</taxon>
        <taxon>Syngnathiaria</taxon>
        <taxon>Syngnathiformes</taxon>
        <taxon>Syngnathoidei</taxon>
        <taxon>Syngnathidae</taxon>
        <taxon>Hippocampus</taxon>
    </lineage>
</organism>
<keyword evidence="3" id="KW-1185">Reference proteome</keyword>
<evidence type="ECO:0000256" key="1">
    <source>
        <dbReference type="SAM" id="Coils"/>
    </source>
</evidence>
<dbReference type="Proteomes" id="UP000264820">
    <property type="component" value="Unplaced"/>
</dbReference>
<feature type="coiled-coil region" evidence="1">
    <location>
        <begin position="20"/>
        <end position="82"/>
    </location>
</feature>
<dbReference type="PANTHER" id="PTHR43696">
    <property type="entry name" value="COILED-COIL DOMAIN-CONTAINING PROTEIN 157"/>
    <property type="match status" value="1"/>
</dbReference>
<proteinExistence type="predicted"/>
<evidence type="ECO:0000313" key="3">
    <source>
        <dbReference type="Proteomes" id="UP000264820"/>
    </source>
</evidence>